<dbReference type="OrthoDB" id="9809784at2"/>
<protein>
    <submittedName>
        <fullName evidence="5">Acetylornithine deacetylase</fullName>
    </submittedName>
</protein>
<evidence type="ECO:0000256" key="2">
    <source>
        <dbReference type="ARBA" id="ARBA00022801"/>
    </source>
</evidence>
<dbReference type="InterPro" id="IPR002933">
    <property type="entry name" value="Peptidase_M20"/>
</dbReference>
<evidence type="ECO:0000259" key="4">
    <source>
        <dbReference type="Pfam" id="PF07687"/>
    </source>
</evidence>
<keyword evidence="2" id="KW-0378">Hydrolase</keyword>
<evidence type="ECO:0000313" key="6">
    <source>
        <dbReference type="Proteomes" id="UP000035929"/>
    </source>
</evidence>
<dbReference type="PANTHER" id="PTHR43808:SF31">
    <property type="entry name" value="N-ACETYL-L-CITRULLINE DEACETYLASE"/>
    <property type="match status" value="1"/>
</dbReference>
<evidence type="ECO:0000313" key="5">
    <source>
        <dbReference type="EMBL" id="KMO35312.1"/>
    </source>
</evidence>
<feature type="non-terminal residue" evidence="5">
    <location>
        <position position="1"/>
    </location>
</feature>
<dbReference type="SUPFAM" id="SSF55031">
    <property type="entry name" value="Bacterial exopeptidase dimerisation domain"/>
    <property type="match status" value="1"/>
</dbReference>
<gene>
    <name evidence="5" type="ORF">VP06_12515</name>
</gene>
<keyword evidence="3" id="KW-0170">Cobalt</keyword>
<dbReference type="Gene3D" id="3.40.630.10">
    <property type="entry name" value="Zn peptidases"/>
    <property type="match status" value="1"/>
</dbReference>
<dbReference type="AlphaFoldDB" id="A0A0J6SNV8"/>
<organism evidence="5 6">
    <name type="scientific">Methylobacterium aquaticum</name>
    <dbReference type="NCBI Taxonomy" id="270351"/>
    <lineage>
        <taxon>Bacteria</taxon>
        <taxon>Pseudomonadati</taxon>
        <taxon>Pseudomonadota</taxon>
        <taxon>Alphaproteobacteria</taxon>
        <taxon>Hyphomicrobiales</taxon>
        <taxon>Methylobacteriaceae</taxon>
        <taxon>Methylobacterium</taxon>
    </lineage>
</organism>
<proteinExistence type="predicted"/>
<dbReference type="Gene3D" id="3.30.70.360">
    <property type="match status" value="1"/>
</dbReference>
<dbReference type="GO" id="GO:0008777">
    <property type="term" value="F:acetylornithine deacetylase activity"/>
    <property type="evidence" value="ECO:0007669"/>
    <property type="project" value="TreeGrafter"/>
</dbReference>
<dbReference type="Pfam" id="PF01546">
    <property type="entry name" value="Peptidase_M20"/>
    <property type="match status" value="1"/>
</dbReference>
<dbReference type="PATRIC" id="fig|270351.6.peg.7475"/>
<keyword evidence="1" id="KW-0479">Metal-binding</keyword>
<dbReference type="GO" id="GO:0046872">
    <property type="term" value="F:metal ion binding"/>
    <property type="evidence" value="ECO:0007669"/>
    <property type="project" value="UniProtKB-KW"/>
</dbReference>
<dbReference type="CDD" id="cd03894">
    <property type="entry name" value="M20_ArgE"/>
    <property type="match status" value="1"/>
</dbReference>
<evidence type="ECO:0000256" key="1">
    <source>
        <dbReference type="ARBA" id="ARBA00022723"/>
    </source>
</evidence>
<evidence type="ECO:0000256" key="3">
    <source>
        <dbReference type="ARBA" id="ARBA00023285"/>
    </source>
</evidence>
<dbReference type="Proteomes" id="UP000035929">
    <property type="component" value="Unassembled WGS sequence"/>
</dbReference>
<reference evidence="5 6" key="1">
    <citation type="submission" date="2015-03" db="EMBL/GenBank/DDBJ databases">
        <title>Genome sequencing of Methylobacterium aquaticum DSM16371 type strain.</title>
        <authorList>
            <person name="Chaudhry V."/>
            <person name="Patil P.B."/>
        </authorList>
    </citation>
    <scope>NUCLEOTIDE SEQUENCE [LARGE SCALE GENOMIC DNA]</scope>
    <source>
        <strain evidence="5 6">DSM 16371</strain>
    </source>
</reference>
<dbReference type="PANTHER" id="PTHR43808">
    <property type="entry name" value="ACETYLORNITHINE DEACETYLASE"/>
    <property type="match status" value="1"/>
</dbReference>
<name>A0A0J6SNV8_9HYPH</name>
<dbReference type="RefSeq" id="WP_048464100.1">
    <property type="nucleotide sequence ID" value="NZ_LABX01000090.1"/>
</dbReference>
<dbReference type="InterPro" id="IPR011650">
    <property type="entry name" value="Peptidase_M20_dimer"/>
</dbReference>
<dbReference type="Pfam" id="PF07687">
    <property type="entry name" value="M20_dimer"/>
    <property type="match status" value="1"/>
</dbReference>
<dbReference type="SUPFAM" id="SSF53187">
    <property type="entry name" value="Zn-dependent exopeptidases"/>
    <property type="match status" value="1"/>
</dbReference>
<comment type="caution">
    <text evidence="5">The sequence shown here is derived from an EMBL/GenBank/DDBJ whole genome shotgun (WGS) entry which is preliminary data.</text>
</comment>
<dbReference type="InterPro" id="IPR050072">
    <property type="entry name" value="Peptidase_M20A"/>
</dbReference>
<sequence length="291" mass="30965">RGAVDMKGFDALCLALVPEMLAAGLKTPIHILLSYDEELTCLGVADVIARFGQDLPRPGAVIVGEPTDLDVADAHKSIYTYRTTVHGYEAHSSKPALGANAVMAAAELVAGLNRIADLMATRGDASGRFDPDYTTVHVGVIGGGTARNILPKVCEFQWEFRGLPDLSPDEIPALFAADVERVTRERLNRFGDYGHIETEEDAAVPGLAPEPGSPAERLALRLAGRNHTITVPYATEAGRFQLAGLPTVVCGPGSIDQAHQPDEYITLAALEAGEAFLRQLVRDCAAGWSPA</sequence>
<dbReference type="InterPro" id="IPR036264">
    <property type="entry name" value="Bact_exopeptidase_dim_dom"/>
</dbReference>
<feature type="domain" description="Peptidase M20 dimerisation" evidence="4">
    <location>
        <begin position="74"/>
        <end position="183"/>
    </location>
</feature>
<dbReference type="EMBL" id="LABX01000090">
    <property type="protein sequence ID" value="KMO35312.1"/>
    <property type="molecule type" value="Genomic_DNA"/>
</dbReference>
<accession>A0A0J6SNV8</accession>
<dbReference type="GO" id="GO:0006526">
    <property type="term" value="P:L-arginine biosynthetic process"/>
    <property type="evidence" value="ECO:0007669"/>
    <property type="project" value="TreeGrafter"/>
</dbReference>